<accession>A0AA39NCR0</accession>
<dbReference type="RefSeq" id="XP_060334712.1">
    <property type="nucleotide sequence ID" value="XM_060475417.1"/>
</dbReference>
<keyword evidence="3" id="KW-1185">Reference proteome</keyword>
<evidence type="ECO:0000313" key="2">
    <source>
        <dbReference type="EMBL" id="KAK0463246.1"/>
    </source>
</evidence>
<protein>
    <submittedName>
        <fullName evidence="2">Uncharacterized protein</fullName>
    </submittedName>
</protein>
<reference evidence="2" key="1">
    <citation type="submission" date="2023-06" db="EMBL/GenBank/DDBJ databases">
        <authorList>
            <consortium name="Lawrence Berkeley National Laboratory"/>
            <person name="Ahrendt S."/>
            <person name="Sahu N."/>
            <person name="Indic B."/>
            <person name="Wong-Bajracharya J."/>
            <person name="Merenyi Z."/>
            <person name="Ke H.-M."/>
            <person name="Monk M."/>
            <person name="Kocsube S."/>
            <person name="Drula E."/>
            <person name="Lipzen A."/>
            <person name="Balint B."/>
            <person name="Henrissat B."/>
            <person name="Andreopoulos B."/>
            <person name="Martin F.M."/>
            <person name="Harder C.B."/>
            <person name="Rigling D."/>
            <person name="Ford K.L."/>
            <person name="Foster G.D."/>
            <person name="Pangilinan J."/>
            <person name="Papanicolaou A."/>
            <person name="Barry K."/>
            <person name="LaButti K."/>
            <person name="Viragh M."/>
            <person name="Koriabine M."/>
            <person name="Yan M."/>
            <person name="Riley R."/>
            <person name="Champramary S."/>
            <person name="Plett K.L."/>
            <person name="Tsai I.J."/>
            <person name="Slot J."/>
            <person name="Sipos G."/>
            <person name="Plett J."/>
            <person name="Nagy L.G."/>
            <person name="Grigoriev I.V."/>
        </authorList>
    </citation>
    <scope>NUCLEOTIDE SEQUENCE</scope>
    <source>
        <strain evidence="2">CCBAS 213</strain>
    </source>
</reference>
<name>A0AA39NCR0_ARMTA</name>
<comment type="caution">
    <text evidence="2">The sequence shown here is derived from an EMBL/GenBank/DDBJ whole genome shotgun (WGS) entry which is preliminary data.</text>
</comment>
<organism evidence="2 3">
    <name type="scientific">Armillaria tabescens</name>
    <name type="common">Ringless honey mushroom</name>
    <name type="synonym">Agaricus tabescens</name>
    <dbReference type="NCBI Taxonomy" id="1929756"/>
    <lineage>
        <taxon>Eukaryota</taxon>
        <taxon>Fungi</taxon>
        <taxon>Dikarya</taxon>
        <taxon>Basidiomycota</taxon>
        <taxon>Agaricomycotina</taxon>
        <taxon>Agaricomycetes</taxon>
        <taxon>Agaricomycetidae</taxon>
        <taxon>Agaricales</taxon>
        <taxon>Marasmiineae</taxon>
        <taxon>Physalacriaceae</taxon>
        <taxon>Desarmillaria</taxon>
    </lineage>
</organism>
<sequence>MWVKELLSEQKPTWTFYAHDIIARTGLSSERNVNRDMKMNIFLQSFNTKKSQLPRDLQRILTVANETGVRAEENHNLRLVGEVEEISQFLDDPSHNTMEENLGCKKPNECMLHAKELMDTLPKKWDPRFMLPEDYEEGPEQLDEGFEFDRRVTVDGSIANAFRIFTEGVVCNELPDLRLSAPSDEIINAATDGSCIDNGSSNARASENSLEIALKIPTSLPQSNQVGKVVATKELANRESAPSDDSQSPQQKTDYHHDMGKGAQRTPRKHYG</sequence>
<gene>
    <name evidence="2" type="ORF">EV420DRAFT_1618992</name>
</gene>
<dbReference type="Proteomes" id="UP001175211">
    <property type="component" value="Unassembled WGS sequence"/>
</dbReference>
<evidence type="ECO:0000256" key="1">
    <source>
        <dbReference type="SAM" id="MobiDB-lite"/>
    </source>
</evidence>
<feature type="region of interest" description="Disordered" evidence="1">
    <location>
        <begin position="230"/>
        <end position="272"/>
    </location>
</feature>
<proteinExistence type="predicted"/>
<evidence type="ECO:0000313" key="3">
    <source>
        <dbReference type="Proteomes" id="UP001175211"/>
    </source>
</evidence>
<dbReference type="EMBL" id="JAUEPS010000008">
    <property type="protein sequence ID" value="KAK0463246.1"/>
    <property type="molecule type" value="Genomic_DNA"/>
</dbReference>
<dbReference type="AlphaFoldDB" id="A0AA39NCR0"/>
<dbReference type="GeneID" id="85358965"/>